<proteinExistence type="predicted"/>
<dbReference type="InterPro" id="IPR021087">
    <property type="entry name" value="Uncharacterised_PixA/AidA"/>
</dbReference>
<dbReference type="EMBL" id="QAIC01000040">
    <property type="protein sequence ID" value="MDN4574216.1"/>
    <property type="molecule type" value="Genomic_DNA"/>
</dbReference>
<dbReference type="EMBL" id="QAID01000043">
    <property type="protein sequence ID" value="MDN4579719.1"/>
    <property type="molecule type" value="Genomic_DNA"/>
</dbReference>
<evidence type="ECO:0000313" key="2">
    <source>
        <dbReference type="EMBL" id="MDN4579719.1"/>
    </source>
</evidence>
<gene>
    <name evidence="1" type="ORF">DBA34_13215</name>
    <name evidence="2" type="ORF">DBB29_16520</name>
</gene>
<dbReference type="Gene3D" id="2.60.40.3910">
    <property type="entry name" value="Inclusion body protein"/>
    <property type="match status" value="1"/>
</dbReference>
<dbReference type="AlphaFoldDB" id="A0AAW7MN49"/>
<sequence>MSDANTSDGDGECPAIADVLLVIDTVTLLDQHPEATDAPVGVDADCCYGLAADSAALTGVNAAQWRVDVRPGDHLRLRWTPLAMRGEHAVMLQLCLDDETTLSGLQLHCLAHATRYAPQSGSPQTAVARDAPDAFWQADVVGSGTAPLTIEAIVTDRDAHVLGRFRWSMRVVVP</sequence>
<name>A0AAW7MN49_9BURK</name>
<evidence type="ECO:0000313" key="1">
    <source>
        <dbReference type="EMBL" id="MDN4574216.1"/>
    </source>
</evidence>
<evidence type="ECO:0000313" key="3">
    <source>
        <dbReference type="Proteomes" id="UP001172788"/>
    </source>
</evidence>
<accession>A0AAW7MN49</accession>
<dbReference type="Proteomes" id="UP001172791">
    <property type="component" value="Unassembled WGS sequence"/>
</dbReference>
<dbReference type="InterPro" id="IPR038712">
    <property type="entry name" value="PixA-like_sf"/>
</dbReference>
<evidence type="ECO:0000313" key="4">
    <source>
        <dbReference type="Proteomes" id="UP001172791"/>
    </source>
</evidence>
<keyword evidence="3" id="KW-1185">Reference proteome</keyword>
<reference evidence="1" key="1">
    <citation type="submission" date="2018-04" db="EMBL/GenBank/DDBJ databases">
        <authorList>
            <person name="Jy Z."/>
        </authorList>
    </citation>
    <scope>NUCLEOTIDE SEQUENCE</scope>
    <source>
        <strain evidence="2">AS13</strain>
        <strain evidence="1">LA18</strain>
    </source>
</reference>
<protein>
    <recommendedName>
        <fullName evidence="5">Inclusion body protein</fullName>
    </recommendedName>
</protein>
<evidence type="ECO:0008006" key="5">
    <source>
        <dbReference type="Google" id="ProtNLM"/>
    </source>
</evidence>
<dbReference type="RefSeq" id="WP_301235006.1">
    <property type="nucleotide sequence ID" value="NZ_QAIC01000040.1"/>
</dbReference>
<comment type="caution">
    <text evidence="1">The sequence shown here is derived from an EMBL/GenBank/DDBJ whole genome shotgun (WGS) entry which is preliminary data.</text>
</comment>
<dbReference type="Proteomes" id="UP001172788">
    <property type="component" value="Unassembled WGS sequence"/>
</dbReference>
<organism evidence="1 4">
    <name type="scientific">Pandoraea cepalis</name>
    <dbReference type="NCBI Taxonomy" id="2508294"/>
    <lineage>
        <taxon>Bacteria</taxon>
        <taxon>Pseudomonadati</taxon>
        <taxon>Pseudomonadota</taxon>
        <taxon>Betaproteobacteria</taxon>
        <taxon>Burkholderiales</taxon>
        <taxon>Burkholderiaceae</taxon>
        <taxon>Pandoraea</taxon>
    </lineage>
</organism>
<dbReference type="Pfam" id="PF12306">
    <property type="entry name" value="PixA"/>
    <property type="match status" value="1"/>
</dbReference>